<dbReference type="InterPro" id="IPR003593">
    <property type="entry name" value="AAA+_ATPase"/>
</dbReference>
<organism evidence="4 5">
    <name type="scientific">Planotetraspora thailandica</name>
    <dbReference type="NCBI Taxonomy" id="487172"/>
    <lineage>
        <taxon>Bacteria</taxon>
        <taxon>Bacillati</taxon>
        <taxon>Actinomycetota</taxon>
        <taxon>Actinomycetes</taxon>
        <taxon>Streptosporangiales</taxon>
        <taxon>Streptosporangiaceae</taxon>
        <taxon>Planotetraspora</taxon>
    </lineage>
</organism>
<keyword evidence="2" id="KW-0067">ATP-binding</keyword>
<dbReference type="PRINTS" id="PR00038">
    <property type="entry name" value="HTHLUXR"/>
</dbReference>
<dbReference type="PROSITE" id="PS50043">
    <property type="entry name" value="HTH_LUXR_2"/>
    <property type="match status" value="1"/>
</dbReference>
<keyword evidence="1" id="KW-0547">Nucleotide-binding</keyword>
<accession>A0A8J3XYD4</accession>
<dbReference type="Gene3D" id="3.40.50.300">
    <property type="entry name" value="P-loop containing nucleotide triphosphate hydrolases"/>
    <property type="match status" value="1"/>
</dbReference>
<evidence type="ECO:0000259" key="3">
    <source>
        <dbReference type="PROSITE" id="PS50043"/>
    </source>
</evidence>
<dbReference type="Gene3D" id="1.10.10.10">
    <property type="entry name" value="Winged helix-like DNA-binding domain superfamily/Winged helix DNA-binding domain"/>
    <property type="match status" value="1"/>
</dbReference>
<evidence type="ECO:0000313" key="4">
    <source>
        <dbReference type="EMBL" id="GII57844.1"/>
    </source>
</evidence>
<dbReference type="InterPro" id="IPR011990">
    <property type="entry name" value="TPR-like_helical_dom_sf"/>
</dbReference>
<keyword evidence="5" id="KW-1185">Reference proteome</keyword>
<dbReference type="InterPro" id="IPR041664">
    <property type="entry name" value="AAA_16"/>
</dbReference>
<protein>
    <submittedName>
        <fullName evidence="4">Transcriptional regulator</fullName>
    </submittedName>
</protein>
<evidence type="ECO:0000256" key="2">
    <source>
        <dbReference type="ARBA" id="ARBA00022840"/>
    </source>
</evidence>
<dbReference type="GO" id="GO:0003677">
    <property type="term" value="F:DNA binding"/>
    <property type="evidence" value="ECO:0007669"/>
    <property type="project" value="InterPro"/>
</dbReference>
<dbReference type="Proteomes" id="UP000605992">
    <property type="component" value="Unassembled WGS sequence"/>
</dbReference>
<dbReference type="GO" id="GO:0004016">
    <property type="term" value="F:adenylate cyclase activity"/>
    <property type="evidence" value="ECO:0007669"/>
    <property type="project" value="TreeGrafter"/>
</dbReference>
<evidence type="ECO:0000313" key="5">
    <source>
        <dbReference type="Proteomes" id="UP000605992"/>
    </source>
</evidence>
<dbReference type="SMART" id="SM00421">
    <property type="entry name" value="HTH_LUXR"/>
    <property type="match status" value="1"/>
</dbReference>
<dbReference type="PANTHER" id="PTHR16305">
    <property type="entry name" value="TESTICULAR SOLUBLE ADENYLYL CYCLASE"/>
    <property type="match status" value="1"/>
</dbReference>
<dbReference type="SMART" id="SM00382">
    <property type="entry name" value="AAA"/>
    <property type="match status" value="1"/>
</dbReference>
<sequence length="942" mass="102124">MYEWESHDMSQPGRGTSPALGTALIGREDELHRLMGLIDAPSGQALALLGDAGMGKTSLLARLVDEAGKKDVRVLSAVANESETQLAFAGLHQLLHPVLSSPDSPLDELAAPHRNALLAAFGLVEEFAVPDRLLIGIATVTLLLKVAERSPLLLVIDDIQWLDYNSRDVISFAWRRFRNEPIAIAFSARGQTPPRPFGEDVGKLRLEPLTQTHANLLLDVQPHRPGGLTRSTVLAHAQGNPMALVELSKATATEMWTGRRLDDPLPLSDRLEQLFSARVSTLPETCRTALLYAAVAGPSELLEAASAGLPGLDPQVWRPAEDAGLVSVTGAGVAFSHPLMRSAVYQAAPFADRAEAHRRLAAVLTHRLDRRAWHLARATLHPDEDVALLLVETAAEALRRGGCVAAALAMERAAELSPSSEDRARRLLFAADYATVTGQAAWVQDLATRASACTADPVLHAKADREIGWALAWTKRQAEALRVLVRLGEETAAEEPLIAWSALGPAATVAYHLGAPAGRAAVRRLVNRLSQQDDPGRPHGKELAYGAIRLLARAAIDPFRERPQALAELRRITEHRLDIPASSTAGSVAWVLDQSDVAVRVLREAREMLRKPGVQGASGAVVMGLAWACLDTGRWDEALDASQEASELARAFGMEIVTAEVSLVAATLAALRGDVARARELTATAVSAMDPIDSPVIAARERRAEGLIALVEGHFETAYSLLRQVFDADGAPHHYHASYFALADFATAAARTGKADEGRAVVEHAAGRIDGDVSPRLRQLLAHARALTSPPEEAEEHYAGALADPAGDEWPFERASLRLDYAEWLRRRRRINESKPVLVTALEVFRRLGAEPYVQRAEAELRASGVAVTGPMDLNRLTELTPQQREIVRLAAEGLTNRQIGERLSISPRTVSSHLYRSFPVLGVTDRHQIRDAISYESRMRG</sequence>
<name>A0A8J3XYD4_9ACTN</name>
<dbReference type="GO" id="GO:0006355">
    <property type="term" value="P:regulation of DNA-templated transcription"/>
    <property type="evidence" value="ECO:0007669"/>
    <property type="project" value="InterPro"/>
</dbReference>
<dbReference type="EMBL" id="BOOR01000056">
    <property type="protein sequence ID" value="GII57844.1"/>
    <property type="molecule type" value="Genomic_DNA"/>
</dbReference>
<dbReference type="InterPro" id="IPR000792">
    <property type="entry name" value="Tscrpt_reg_LuxR_C"/>
</dbReference>
<proteinExistence type="predicted"/>
<dbReference type="PANTHER" id="PTHR16305:SF35">
    <property type="entry name" value="TRANSCRIPTIONAL ACTIVATOR DOMAIN"/>
    <property type="match status" value="1"/>
</dbReference>
<dbReference type="SUPFAM" id="SSF52540">
    <property type="entry name" value="P-loop containing nucleoside triphosphate hydrolases"/>
    <property type="match status" value="1"/>
</dbReference>
<gene>
    <name evidence="4" type="ORF">Pth03_62330</name>
</gene>
<dbReference type="Pfam" id="PF00196">
    <property type="entry name" value="GerE"/>
    <property type="match status" value="1"/>
</dbReference>
<reference evidence="4" key="1">
    <citation type="submission" date="2021-01" db="EMBL/GenBank/DDBJ databases">
        <title>Whole genome shotgun sequence of Planotetraspora thailandica NBRC 104271.</title>
        <authorList>
            <person name="Komaki H."/>
            <person name="Tamura T."/>
        </authorList>
    </citation>
    <scope>NUCLEOTIDE SEQUENCE</scope>
    <source>
        <strain evidence="4">NBRC 104271</strain>
    </source>
</reference>
<dbReference type="Pfam" id="PF13191">
    <property type="entry name" value="AAA_16"/>
    <property type="match status" value="1"/>
</dbReference>
<evidence type="ECO:0000256" key="1">
    <source>
        <dbReference type="ARBA" id="ARBA00022741"/>
    </source>
</evidence>
<dbReference type="Gene3D" id="1.25.40.10">
    <property type="entry name" value="Tetratricopeptide repeat domain"/>
    <property type="match status" value="1"/>
</dbReference>
<feature type="domain" description="HTH luxR-type" evidence="3">
    <location>
        <begin position="873"/>
        <end position="941"/>
    </location>
</feature>
<dbReference type="InterPro" id="IPR016032">
    <property type="entry name" value="Sig_transdc_resp-reg_C-effctor"/>
</dbReference>
<dbReference type="GO" id="GO:0005524">
    <property type="term" value="F:ATP binding"/>
    <property type="evidence" value="ECO:0007669"/>
    <property type="project" value="UniProtKB-KW"/>
</dbReference>
<comment type="caution">
    <text evidence="4">The sequence shown here is derived from an EMBL/GenBank/DDBJ whole genome shotgun (WGS) entry which is preliminary data.</text>
</comment>
<dbReference type="SUPFAM" id="SSF46894">
    <property type="entry name" value="C-terminal effector domain of the bipartite response regulators"/>
    <property type="match status" value="1"/>
</dbReference>
<dbReference type="CDD" id="cd06170">
    <property type="entry name" value="LuxR_C_like"/>
    <property type="match status" value="1"/>
</dbReference>
<dbReference type="InterPro" id="IPR036388">
    <property type="entry name" value="WH-like_DNA-bd_sf"/>
</dbReference>
<dbReference type="AlphaFoldDB" id="A0A8J3XYD4"/>
<dbReference type="SUPFAM" id="SSF48452">
    <property type="entry name" value="TPR-like"/>
    <property type="match status" value="1"/>
</dbReference>
<dbReference type="CDD" id="cd00009">
    <property type="entry name" value="AAA"/>
    <property type="match status" value="1"/>
</dbReference>
<dbReference type="GO" id="GO:0005737">
    <property type="term" value="C:cytoplasm"/>
    <property type="evidence" value="ECO:0007669"/>
    <property type="project" value="TreeGrafter"/>
</dbReference>
<dbReference type="InterPro" id="IPR027417">
    <property type="entry name" value="P-loop_NTPase"/>
</dbReference>